<dbReference type="HOGENOM" id="CLU_2163124_0_0_1"/>
<name>F0WMX9_9STRA</name>
<reference evidence="2" key="2">
    <citation type="submission" date="2011-02" db="EMBL/GenBank/DDBJ databases">
        <authorList>
            <person name="MacLean D."/>
        </authorList>
    </citation>
    <scope>NUCLEOTIDE SEQUENCE</scope>
</reference>
<evidence type="ECO:0000256" key="1">
    <source>
        <dbReference type="SAM" id="MobiDB-lite"/>
    </source>
</evidence>
<protein>
    <submittedName>
        <fullName evidence="2">AlNc14C163G7816 protein</fullName>
    </submittedName>
</protein>
<sequence length="111" mass="12539">MYDREEERAEFEDQESDSTPPTLWRASANTVEATAMDEPATFQEATNGSDQLHCETRLRPNSGQCVIAEYLELPNRQLAKDTIGTNWVIKIKRKGDGSIEKYKARLASIGF</sequence>
<accession>F0WMX9</accession>
<evidence type="ECO:0000313" key="2">
    <source>
        <dbReference type="EMBL" id="CCA22666.1"/>
    </source>
</evidence>
<proteinExistence type="predicted"/>
<dbReference type="AlphaFoldDB" id="F0WMX9"/>
<reference evidence="2" key="1">
    <citation type="journal article" date="2011" name="PLoS Biol.">
        <title>Gene gain and loss during evolution of obligate parasitism in the white rust pathogen of Arabidopsis thaliana.</title>
        <authorList>
            <person name="Kemen E."/>
            <person name="Gardiner A."/>
            <person name="Schultz-Larsen T."/>
            <person name="Kemen A.C."/>
            <person name="Balmuth A.L."/>
            <person name="Robert-Seilaniantz A."/>
            <person name="Bailey K."/>
            <person name="Holub E."/>
            <person name="Studholme D.J."/>
            <person name="Maclean D."/>
            <person name="Jones J.D."/>
        </authorList>
    </citation>
    <scope>NUCLEOTIDE SEQUENCE</scope>
</reference>
<feature type="region of interest" description="Disordered" evidence="1">
    <location>
        <begin position="1"/>
        <end position="23"/>
    </location>
</feature>
<dbReference type="EMBL" id="FR824208">
    <property type="protein sequence ID" value="CCA22666.1"/>
    <property type="molecule type" value="Genomic_DNA"/>
</dbReference>
<organism evidence="2">
    <name type="scientific">Albugo laibachii Nc14</name>
    <dbReference type="NCBI Taxonomy" id="890382"/>
    <lineage>
        <taxon>Eukaryota</taxon>
        <taxon>Sar</taxon>
        <taxon>Stramenopiles</taxon>
        <taxon>Oomycota</taxon>
        <taxon>Peronosporomycetes</taxon>
        <taxon>Albuginales</taxon>
        <taxon>Albuginaceae</taxon>
        <taxon>Albugo</taxon>
    </lineage>
</organism>
<gene>
    <name evidence="2" type="primary">AlNc14C163G7816</name>
    <name evidence="2" type="ORF">ALNC14_088090</name>
</gene>